<keyword evidence="5" id="KW-1185">Reference proteome</keyword>
<dbReference type="PANTHER" id="PTHR47691">
    <property type="entry name" value="REGULATOR-RELATED"/>
    <property type="match status" value="1"/>
</dbReference>
<gene>
    <name evidence="4" type="ORF">N4261_10865</name>
</gene>
<dbReference type="Gene3D" id="1.25.40.10">
    <property type="entry name" value="Tetratricopeptide repeat domain"/>
    <property type="match status" value="1"/>
</dbReference>
<dbReference type="InterPro" id="IPR001867">
    <property type="entry name" value="OmpR/PhoB-type_DNA-bd"/>
</dbReference>
<name>A0ABY6B4P4_9BURK</name>
<organism evidence="4 5">
    <name type="scientific">Roseateles amylovorans</name>
    <dbReference type="NCBI Taxonomy" id="2978473"/>
    <lineage>
        <taxon>Bacteria</taxon>
        <taxon>Pseudomonadati</taxon>
        <taxon>Pseudomonadota</taxon>
        <taxon>Betaproteobacteria</taxon>
        <taxon>Burkholderiales</taxon>
        <taxon>Sphaerotilaceae</taxon>
        <taxon>Roseateles</taxon>
    </lineage>
</organism>
<dbReference type="EMBL" id="CP104562">
    <property type="protein sequence ID" value="UXH80338.1"/>
    <property type="molecule type" value="Genomic_DNA"/>
</dbReference>
<feature type="domain" description="OmpR/PhoB-type" evidence="3">
    <location>
        <begin position="7"/>
        <end position="99"/>
    </location>
</feature>
<dbReference type="InterPro" id="IPR036388">
    <property type="entry name" value="WH-like_DNA-bd_sf"/>
</dbReference>
<evidence type="ECO:0000313" key="4">
    <source>
        <dbReference type="EMBL" id="UXH80338.1"/>
    </source>
</evidence>
<dbReference type="InterPro" id="IPR019734">
    <property type="entry name" value="TPR_rpt"/>
</dbReference>
<dbReference type="InterPro" id="IPR011990">
    <property type="entry name" value="TPR-like_helical_dom_sf"/>
</dbReference>
<reference evidence="4" key="1">
    <citation type="submission" date="2022-10" db="EMBL/GenBank/DDBJ databases">
        <title>Characterization and whole genome sequencing of a new Roseateles species, isolated from fresh water.</title>
        <authorList>
            <person name="Guliayeva D.Y."/>
            <person name="Akhremchuk A.E."/>
            <person name="Sikolenko M.A."/>
            <person name="Valentovich L.N."/>
            <person name="Sidarenka A.V."/>
        </authorList>
    </citation>
    <scope>NUCLEOTIDE SEQUENCE</scope>
    <source>
        <strain evidence="4">BIM B-1768</strain>
    </source>
</reference>
<dbReference type="RefSeq" id="WP_261760157.1">
    <property type="nucleotide sequence ID" value="NZ_CP104562.2"/>
</dbReference>
<keyword evidence="1 2" id="KW-0238">DNA-binding</keyword>
<evidence type="ECO:0000256" key="1">
    <source>
        <dbReference type="ARBA" id="ARBA00023125"/>
    </source>
</evidence>
<evidence type="ECO:0000313" key="5">
    <source>
        <dbReference type="Proteomes" id="UP001064933"/>
    </source>
</evidence>
<evidence type="ECO:0000256" key="2">
    <source>
        <dbReference type="PROSITE-ProRule" id="PRU01091"/>
    </source>
</evidence>
<dbReference type="SMART" id="SM00028">
    <property type="entry name" value="TPR"/>
    <property type="match status" value="4"/>
</dbReference>
<dbReference type="Pfam" id="PF00486">
    <property type="entry name" value="Trans_reg_C"/>
    <property type="match status" value="1"/>
</dbReference>
<dbReference type="PROSITE" id="PS51755">
    <property type="entry name" value="OMPR_PHOB"/>
    <property type="match status" value="1"/>
</dbReference>
<feature type="DNA-binding region" description="OmpR/PhoB-type" evidence="2">
    <location>
        <begin position="7"/>
        <end position="99"/>
    </location>
</feature>
<dbReference type="SUPFAM" id="SSF46894">
    <property type="entry name" value="C-terminal effector domain of the bipartite response regulators"/>
    <property type="match status" value="1"/>
</dbReference>
<sequence>MPDALRGRKLQFGKWILDRDRMQLSDGGEVVALQPLVYALLLHFLNSAGRVVAKDELLEAVWKSPFVTDSAVARAVMKLRKIVGDVITTVHGVGYRFDEHVIEADGPMPMRPQPAEAPSLGLPGPVYRPTAILRFVDDRMPHPDQEAAEGLARWLHFAFEQAGLGPLLPIGSSLAWVPHDGDLMDVTAACKAIGAPCALVCRLSLEDGQTVVDAVWGCAYGLVHTQRVVGATLVAAIDRLLGLLGGTPPKLIGDANGGDEVVQAFVLERQGKEEQALSLIESLDAQQPSVERLPMRVRLLRKTGALDRAKTIATEAMDPAGPTLPPHVSLWLLIELAEVDTLRARYRSAREYCDEALSLIEAHSALNEALSHVLIALAQIEHALGDNAAATLLCRRALEVATAEGDQAAIVRAHEYLAYVLPINGRHAEAINHANIAIKMATLSDMPTLQASSYSALAIVHGIRREHSTAVDAVRKALAFCGPHGPKHTVVRARTIELWNLISASRLEEASVVAGMPELKAAGGEQPSAMVATATAELVWRQGHYLKAVSQLAEVLRVCIDIDSELRRHIAKELLQMHLSLGQGEQAHEVAKLAESDPHKWRRMSIAAHLALFEGDRERCVTLLRGIWTRFSSGPESPDNSLNLAWLLLEDGQLDGAPTFWRHVQSISPQHECARLVQYRYRVATQVEPFDAEVWRRLVLSIPGLRLRHGWLADVDLASEATSGAPRKLSELVNQACW</sequence>
<dbReference type="InterPro" id="IPR016032">
    <property type="entry name" value="Sig_transdc_resp-reg_C-effctor"/>
</dbReference>
<dbReference type="CDD" id="cd00383">
    <property type="entry name" value="trans_reg_C"/>
    <property type="match status" value="1"/>
</dbReference>
<dbReference type="Gene3D" id="1.10.10.10">
    <property type="entry name" value="Winged helix-like DNA-binding domain superfamily/Winged helix DNA-binding domain"/>
    <property type="match status" value="1"/>
</dbReference>
<dbReference type="Proteomes" id="UP001064933">
    <property type="component" value="Chromosome"/>
</dbReference>
<proteinExistence type="predicted"/>
<protein>
    <submittedName>
        <fullName evidence="4">Winged helix-turn-helix domain-containing protein</fullName>
    </submittedName>
</protein>
<dbReference type="SMART" id="SM00862">
    <property type="entry name" value="Trans_reg_C"/>
    <property type="match status" value="1"/>
</dbReference>
<evidence type="ECO:0000259" key="3">
    <source>
        <dbReference type="PROSITE" id="PS51755"/>
    </source>
</evidence>
<accession>A0ABY6B4P4</accession>
<dbReference type="PANTHER" id="PTHR47691:SF3">
    <property type="entry name" value="HTH-TYPE TRANSCRIPTIONAL REGULATOR RV0890C-RELATED"/>
    <property type="match status" value="1"/>
</dbReference>
<dbReference type="SUPFAM" id="SSF48452">
    <property type="entry name" value="TPR-like"/>
    <property type="match status" value="1"/>
</dbReference>